<dbReference type="AlphaFoldDB" id="A0A0G0HA93"/>
<dbReference type="InterPro" id="IPR000529">
    <property type="entry name" value="Ribosomal_bS6"/>
</dbReference>
<keyword evidence="3" id="KW-0689">Ribosomal protein</keyword>
<comment type="function">
    <text evidence="3">Binds together with bS18 to 16S ribosomal RNA.</text>
</comment>
<keyword evidence="3" id="KW-0699">rRNA-binding</keyword>
<feature type="compositionally biased region" description="Basic and acidic residues" evidence="4">
    <location>
        <begin position="153"/>
        <end position="162"/>
    </location>
</feature>
<dbReference type="InterPro" id="IPR035980">
    <property type="entry name" value="Ribosomal_bS6_sf"/>
</dbReference>
<keyword evidence="3" id="KW-0694">RNA-binding</keyword>
<dbReference type="Gene3D" id="3.30.70.60">
    <property type="match status" value="1"/>
</dbReference>
<proteinExistence type="inferred from homology"/>
<reference evidence="5 6" key="1">
    <citation type="journal article" date="2015" name="Nature">
        <title>rRNA introns, odd ribosomes, and small enigmatic genomes across a large radiation of phyla.</title>
        <authorList>
            <person name="Brown C.T."/>
            <person name="Hug L.A."/>
            <person name="Thomas B.C."/>
            <person name="Sharon I."/>
            <person name="Castelle C.J."/>
            <person name="Singh A."/>
            <person name="Wilkins M.J."/>
            <person name="Williams K.H."/>
            <person name="Banfield J.F."/>
        </authorList>
    </citation>
    <scope>NUCLEOTIDE SEQUENCE [LARGE SCALE GENOMIC DNA]</scope>
</reference>
<dbReference type="GO" id="GO:0003735">
    <property type="term" value="F:structural constituent of ribosome"/>
    <property type="evidence" value="ECO:0007669"/>
    <property type="project" value="InterPro"/>
</dbReference>
<comment type="caution">
    <text evidence="5">The sequence shown here is derived from an EMBL/GenBank/DDBJ whole genome shotgun (WGS) entry which is preliminary data.</text>
</comment>
<accession>A0A0G0HA93</accession>
<dbReference type="PANTHER" id="PTHR21011">
    <property type="entry name" value="MITOCHONDRIAL 28S RIBOSOMAL PROTEIN S6"/>
    <property type="match status" value="1"/>
</dbReference>
<evidence type="ECO:0000256" key="4">
    <source>
        <dbReference type="SAM" id="MobiDB-lite"/>
    </source>
</evidence>
<dbReference type="GO" id="GO:0005840">
    <property type="term" value="C:ribosome"/>
    <property type="evidence" value="ECO:0007669"/>
    <property type="project" value="UniProtKB-KW"/>
</dbReference>
<dbReference type="Pfam" id="PF01250">
    <property type="entry name" value="Ribosomal_S6"/>
    <property type="match status" value="1"/>
</dbReference>
<evidence type="ECO:0000313" key="6">
    <source>
        <dbReference type="Proteomes" id="UP000033876"/>
    </source>
</evidence>
<dbReference type="InterPro" id="IPR020814">
    <property type="entry name" value="Ribosomal_S6_plastid/chlpt"/>
</dbReference>
<dbReference type="GO" id="GO:1990904">
    <property type="term" value="C:ribonucleoprotein complex"/>
    <property type="evidence" value="ECO:0007669"/>
    <property type="project" value="UniProtKB-KW"/>
</dbReference>
<comment type="similarity">
    <text evidence="1 3">Belongs to the bacterial ribosomal protein bS6 family.</text>
</comment>
<protein>
    <recommendedName>
        <fullName evidence="2 3">Small ribosomal subunit protein bS6</fullName>
    </recommendedName>
</protein>
<dbReference type="GO" id="GO:0006412">
    <property type="term" value="P:translation"/>
    <property type="evidence" value="ECO:0007669"/>
    <property type="project" value="UniProtKB-UniRule"/>
</dbReference>
<organism evidence="5 6">
    <name type="scientific">Candidatus Nomurabacteria bacterium GW2011_GWB1_37_5</name>
    <dbReference type="NCBI Taxonomy" id="1618742"/>
    <lineage>
        <taxon>Bacteria</taxon>
        <taxon>Candidatus Nomuraibacteriota</taxon>
    </lineage>
</organism>
<keyword evidence="3" id="KW-0687">Ribonucleoprotein</keyword>
<evidence type="ECO:0000256" key="3">
    <source>
        <dbReference type="HAMAP-Rule" id="MF_00360"/>
    </source>
</evidence>
<feature type="compositionally biased region" description="Basic and acidic residues" evidence="4">
    <location>
        <begin position="132"/>
        <end position="144"/>
    </location>
</feature>
<dbReference type="GO" id="GO:0005737">
    <property type="term" value="C:cytoplasm"/>
    <property type="evidence" value="ECO:0007669"/>
    <property type="project" value="UniProtKB-ARBA"/>
</dbReference>
<evidence type="ECO:0000313" key="5">
    <source>
        <dbReference type="EMBL" id="KKQ35460.1"/>
    </source>
</evidence>
<feature type="region of interest" description="Disordered" evidence="4">
    <location>
        <begin position="126"/>
        <end position="162"/>
    </location>
</feature>
<evidence type="ECO:0000256" key="1">
    <source>
        <dbReference type="ARBA" id="ARBA00009512"/>
    </source>
</evidence>
<dbReference type="EMBL" id="LBTF01000014">
    <property type="protein sequence ID" value="KKQ35460.1"/>
    <property type="molecule type" value="Genomic_DNA"/>
</dbReference>
<dbReference type="PANTHER" id="PTHR21011:SF1">
    <property type="entry name" value="SMALL RIBOSOMAL SUBUNIT PROTEIN BS6M"/>
    <property type="match status" value="1"/>
</dbReference>
<evidence type="ECO:0000256" key="2">
    <source>
        <dbReference type="ARBA" id="ARBA00035294"/>
    </source>
</evidence>
<dbReference type="GO" id="GO:0070181">
    <property type="term" value="F:small ribosomal subunit rRNA binding"/>
    <property type="evidence" value="ECO:0007669"/>
    <property type="project" value="TreeGrafter"/>
</dbReference>
<name>A0A0G0HA93_9BACT</name>
<dbReference type="SUPFAM" id="SSF54995">
    <property type="entry name" value="Ribosomal protein S6"/>
    <property type="match status" value="1"/>
</dbReference>
<dbReference type="Proteomes" id="UP000033876">
    <property type="component" value="Unassembled WGS sequence"/>
</dbReference>
<dbReference type="CDD" id="cd00473">
    <property type="entry name" value="bS6"/>
    <property type="match status" value="1"/>
</dbReference>
<dbReference type="HAMAP" id="MF_00360">
    <property type="entry name" value="Ribosomal_bS6"/>
    <property type="match status" value="1"/>
</dbReference>
<sequence length="173" mass="20020">MVIFFDRISASKLMEEKEFRVYELSYLFVPLIEEEAVSAKAGDFKNFLSNLGAQFISEEFPRLIQLAYAMDKSIANKKYKFTNAYFGWFKFEIDAESISKIKEYLKHNDDIIRHLLIKTIKENTQAPKKLSPRPEFRKKFKTEGESAAGASQTEEKGEVNEAEVDKKIDELIA</sequence>
<dbReference type="InterPro" id="IPR014717">
    <property type="entry name" value="Transl_elong_EF1B/ribsomal_bS6"/>
</dbReference>
<gene>
    <name evidence="3" type="primary">rpsF</name>
    <name evidence="5" type="ORF">US50_C0014G0007</name>
</gene>